<keyword evidence="2" id="KW-1185">Reference proteome</keyword>
<evidence type="ECO:0000313" key="1">
    <source>
        <dbReference type="EMBL" id="CAI8017100.1"/>
    </source>
</evidence>
<protein>
    <submittedName>
        <fullName evidence="1">Uncharacterized protein</fullName>
    </submittedName>
</protein>
<organism evidence="1 2">
    <name type="scientific">Geodia barretti</name>
    <name type="common">Barrett's horny sponge</name>
    <dbReference type="NCBI Taxonomy" id="519541"/>
    <lineage>
        <taxon>Eukaryota</taxon>
        <taxon>Metazoa</taxon>
        <taxon>Porifera</taxon>
        <taxon>Demospongiae</taxon>
        <taxon>Heteroscleromorpha</taxon>
        <taxon>Tetractinellida</taxon>
        <taxon>Astrophorina</taxon>
        <taxon>Geodiidae</taxon>
        <taxon>Geodia</taxon>
    </lineage>
</organism>
<accession>A0AA35RSW1</accession>
<evidence type="ECO:0000313" key="2">
    <source>
        <dbReference type="Proteomes" id="UP001174909"/>
    </source>
</evidence>
<dbReference type="EMBL" id="CASHTH010001592">
    <property type="protein sequence ID" value="CAI8017100.1"/>
    <property type="molecule type" value="Genomic_DNA"/>
</dbReference>
<gene>
    <name evidence="1" type="ORF">GBAR_LOCUS10434</name>
</gene>
<sequence length="82" mass="8703">MDSSSWAPIFSYGSGSSISFATVTPSQVTNGAPKDFWMTTFLPRGPRVTFTALASVSAPRLSATLASSSKIICFAGIEFLLY</sequence>
<reference evidence="1" key="1">
    <citation type="submission" date="2023-03" db="EMBL/GenBank/DDBJ databases">
        <authorList>
            <person name="Steffen K."/>
            <person name="Cardenas P."/>
        </authorList>
    </citation>
    <scope>NUCLEOTIDE SEQUENCE</scope>
</reference>
<dbReference type="AlphaFoldDB" id="A0AA35RSW1"/>
<name>A0AA35RSW1_GEOBA</name>
<proteinExistence type="predicted"/>
<dbReference type="Proteomes" id="UP001174909">
    <property type="component" value="Unassembled WGS sequence"/>
</dbReference>
<comment type="caution">
    <text evidence="1">The sequence shown here is derived from an EMBL/GenBank/DDBJ whole genome shotgun (WGS) entry which is preliminary data.</text>
</comment>